<dbReference type="Pfam" id="PF00582">
    <property type="entry name" value="Usp"/>
    <property type="match status" value="1"/>
</dbReference>
<dbReference type="AlphaFoldDB" id="A0A109BDZ1"/>
<evidence type="ECO:0000313" key="2">
    <source>
        <dbReference type="EMBL" id="KWT67053.1"/>
    </source>
</evidence>
<evidence type="ECO:0000313" key="3">
    <source>
        <dbReference type="Proteomes" id="UP000059074"/>
    </source>
</evidence>
<protein>
    <submittedName>
        <fullName evidence="2">Universal stress protein UspA</fullName>
    </submittedName>
</protein>
<comment type="caution">
    <text evidence="2">The sequence shown here is derived from an EMBL/GenBank/DDBJ whole genome shotgun (WGS) entry which is preliminary data.</text>
</comment>
<dbReference type="PATRIC" id="fig|121290.4.peg.1332"/>
<sequence length="179" mass="19929">MGLGAAWQHAYMTVQKRRSFEADHFRKFLLVIDGKPEVDSALYYAANRMQRSQGSLVMLYIIVPQDFQHWINVRQQHVEEETAKAKALFRLMRRKLNLAGYENIACEEIIREGTEVDEIRKLIDEDEDIAVLVLGAASEAAGPGPLVSSLATSGAMGSFPIPITIVPGTLALEDVRSLD</sequence>
<reference evidence="2 3" key="1">
    <citation type="submission" date="2015-10" db="EMBL/GenBank/DDBJ databases">
        <title>Transcriptomic analysis of a linuron degrading triple-species bacterial consortium.</title>
        <authorList>
            <person name="Albers P."/>
        </authorList>
    </citation>
    <scope>NUCLEOTIDE SEQUENCE [LARGE SCALE GENOMIC DNA]</scope>
    <source>
        <strain evidence="2 3">WDL6</strain>
    </source>
</reference>
<dbReference type="EMBL" id="LMTR01000066">
    <property type="protein sequence ID" value="KWT67053.1"/>
    <property type="molecule type" value="Genomic_DNA"/>
</dbReference>
<dbReference type="InterPro" id="IPR006016">
    <property type="entry name" value="UspA"/>
</dbReference>
<proteinExistence type="predicted"/>
<dbReference type="CDD" id="cd00293">
    <property type="entry name" value="USP-like"/>
    <property type="match status" value="1"/>
</dbReference>
<gene>
    <name evidence="2" type="ORF">APY04_2040</name>
</gene>
<name>A0A109BDZ1_HYPSL</name>
<organism evidence="2 3">
    <name type="scientific">Hyphomicrobium sulfonivorans</name>
    <dbReference type="NCBI Taxonomy" id="121290"/>
    <lineage>
        <taxon>Bacteria</taxon>
        <taxon>Pseudomonadati</taxon>
        <taxon>Pseudomonadota</taxon>
        <taxon>Alphaproteobacteria</taxon>
        <taxon>Hyphomicrobiales</taxon>
        <taxon>Hyphomicrobiaceae</taxon>
        <taxon>Hyphomicrobium</taxon>
    </lineage>
</organism>
<dbReference type="Proteomes" id="UP000059074">
    <property type="component" value="Unassembled WGS sequence"/>
</dbReference>
<dbReference type="SUPFAM" id="SSF52402">
    <property type="entry name" value="Adenine nucleotide alpha hydrolases-like"/>
    <property type="match status" value="1"/>
</dbReference>
<accession>A0A109BDZ1</accession>
<feature type="domain" description="UspA" evidence="1">
    <location>
        <begin position="25"/>
        <end position="166"/>
    </location>
</feature>
<dbReference type="InterPro" id="IPR014729">
    <property type="entry name" value="Rossmann-like_a/b/a_fold"/>
</dbReference>
<dbReference type="STRING" id="121290.APY04_2040"/>
<dbReference type="Gene3D" id="3.40.50.620">
    <property type="entry name" value="HUPs"/>
    <property type="match status" value="1"/>
</dbReference>
<evidence type="ECO:0000259" key="1">
    <source>
        <dbReference type="Pfam" id="PF00582"/>
    </source>
</evidence>
<keyword evidence="3" id="KW-1185">Reference proteome</keyword>